<keyword evidence="1" id="KW-1133">Transmembrane helix</keyword>
<accession>A0A1E3RBL2</accession>
<evidence type="ECO:0000256" key="1">
    <source>
        <dbReference type="SAM" id="Phobius"/>
    </source>
</evidence>
<dbReference type="RefSeq" id="WP_069416213.1">
    <property type="nucleotide sequence ID" value="NZ_JACKUL010000010.1"/>
</dbReference>
<dbReference type="AlphaFoldDB" id="A0A1E3RBL2"/>
<gene>
    <name evidence="2" type="ORF">BHQ18_24295</name>
</gene>
<dbReference type="Proteomes" id="UP000094053">
    <property type="component" value="Unassembled WGS sequence"/>
</dbReference>
<evidence type="ECO:0000313" key="3">
    <source>
        <dbReference type="Proteomes" id="UP000094053"/>
    </source>
</evidence>
<keyword evidence="1" id="KW-0472">Membrane</keyword>
<organism evidence="2 3">
    <name type="scientific">Mycolicibacterium flavescens</name>
    <name type="common">Mycobacterium flavescens</name>
    <dbReference type="NCBI Taxonomy" id="1776"/>
    <lineage>
        <taxon>Bacteria</taxon>
        <taxon>Bacillati</taxon>
        <taxon>Actinomycetota</taxon>
        <taxon>Actinomycetes</taxon>
        <taxon>Mycobacteriales</taxon>
        <taxon>Mycobacteriaceae</taxon>
        <taxon>Mycolicibacterium</taxon>
    </lineage>
</organism>
<protein>
    <submittedName>
        <fullName evidence="2">Uncharacterized protein</fullName>
    </submittedName>
</protein>
<sequence>MALNVSLSHSTIPALFVVALIAMLLPASSIASIMVTLWVAVRTGKCGIHIVELIDDPWIATSGGFDGSPA</sequence>
<keyword evidence="1" id="KW-0812">Transmembrane</keyword>
<name>A0A1E3RBL2_MYCFV</name>
<keyword evidence="3" id="KW-1185">Reference proteome</keyword>
<dbReference type="EMBL" id="MIHA01000023">
    <property type="protein sequence ID" value="ODQ87295.1"/>
    <property type="molecule type" value="Genomic_DNA"/>
</dbReference>
<comment type="caution">
    <text evidence="2">The sequence shown here is derived from an EMBL/GenBank/DDBJ whole genome shotgun (WGS) entry which is preliminary data.</text>
</comment>
<reference evidence="3" key="1">
    <citation type="submission" date="2016-09" db="EMBL/GenBank/DDBJ databases">
        <authorList>
            <person name="Greninger A.L."/>
            <person name="Jerome K.R."/>
            <person name="Mcnair B."/>
            <person name="Wallis C."/>
            <person name="Fang F."/>
        </authorList>
    </citation>
    <scope>NUCLEOTIDE SEQUENCE [LARGE SCALE GENOMIC DNA]</scope>
    <source>
        <strain evidence="3">M6</strain>
    </source>
</reference>
<evidence type="ECO:0000313" key="2">
    <source>
        <dbReference type="EMBL" id="ODQ87295.1"/>
    </source>
</evidence>
<feature type="transmembrane region" description="Helical" evidence="1">
    <location>
        <begin position="12"/>
        <end position="41"/>
    </location>
</feature>
<proteinExistence type="predicted"/>